<comment type="caution">
    <text evidence="1">The sequence shown here is derived from an EMBL/GenBank/DDBJ whole genome shotgun (WGS) entry which is preliminary data.</text>
</comment>
<organism evidence="1 2">
    <name type="scientific">Tothia fuscella</name>
    <dbReference type="NCBI Taxonomy" id="1048955"/>
    <lineage>
        <taxon>Eukaryota</taxon>
        <taxon>Fungi</taxon>
        <taxon>Dikarya</taxon>
        <taxon>Ascomycota</taxon>
        <taxon>Pezizomycotina</taxon>
        <taxon>Dothideomycetes</taxon>
        <taxon>Pleosporomycetidae</taxon>
        <taxon>Venturiales</taxon>
        <taxon>Cylindrosympodiaceae</taxon>
        <taxon>Tothia</taxon>
    </lineage>
</organism>
<gene>
    <name evidence="1" type="ORF">EJ08DRAFT_737387</name>
</gene>
<proteinExistence type="predicted"/>
<protein>
    <submittedName>
        <fullName evidence="1">Uncharacterized protein</fullName>
    </submittedName>
</protein>
<dbReference type="Proteomes" id="UP000800235">
    <property type="component" value="Unassembled WGS sequence"/>
</dbReference>
<reference evidence="1" key="1">
    <citation type="journal article" date="2020" name="Stud. Mycol.">
        <title>101 Dothideomycetes genomes: a test case for predicting lifestyles and emergence of pathogens.</title>
        <authorList>
            <person name="Haridas S."/>
            <person name="Albert R."/>
            <person name="Binder M."/>
            <person name="Bloem J."/>
            <person name="Labutti K."/>
            <person name="Salamov A."/>
            <person name="Andreopoulos B."/>
            <person name="Baker S."/>
            <person name="Barry K."/>
            <person name="Bills G."/>
            <person name="Bluhm B."/>
            <person name="Cannon C."/>
            <person name="Castanera R."/>
            <person name="Culley D."/>
            <person name="Daum C."/>
            <person name="Ezra D."/>
            <person name="Gonzalez J."/>
            <person name="Henrissat B."/>
            <person name="Kuo A."/>
            <person name="Liang C."/>
            <person name="Lipzen A."/>
            <person name="Lutzoni F."/>
            <person name="Magnuson J."/>
            <person name="Mondo S."/>
            <person name="Nolan M."/>
            <person name="Ohm R."/>
            <person name="Pangilinan J."/>
            <person name="Park H.-J."/>
            <person name="Ramirez L."/>
            <person name="Alfaro M."/>
            <person name="Sun H."/>
            <person name="Tritt A."/>
            <person name="Yoshinaga Y."/>
            <person name="Zwiers L.-H."/>
            <person name="Turgeon B."/>
            <person name="Goodwin S."/>
            <person name="Spatafora J."/>
            <person name="Crous P."/>
            <person name="Grigoriev I."/>
        </authorList>
    </citation>
    <scope>NUCLEOTIDE SEQUENCE</scope>
    <source>
        <strain evidence="1">CBS 130266</strain>
    </source>
</reference>
<sequence>MVSALKSSAQALKAYILQTKSRTINFVKQSGTPGHRFAPEQAGTTIARLAAGLITARHLSGMGKKEAQKDSHKVWATVDVELEDNPTYEDLKAKVEDAFQSIDDQL</sequence>
<dbReference type="AlphaFoldDB" id="A0A9P4TUW0"/>
<accession>A0A9P4TUW0</accession>
<keyword evidence="2" id="KW-1185">Reference proteome</keyword>
<name>A0A9P4TUW0_9PEZI</name>
<evidence type="ECO:0000313" key="2">
    <source>
        <dbReference type="Proteomes" id="UP000800235"/>
    </source>
</evidence>
<dbReference type="EMBL" id="MU007080">
    <property type="protein sequence ID" value="KAF2423571.1"/>
    <property type="molecule type" value="Genomic_DNA"/>
</dbReference>
<evidence type="ECO:0000313" key="1">
    <source>
        <dbReference type="EMBL" id="KAF2423571.1"/>
    </source>
</evidence>